<dbReference type="EMBL" id="RRUC01000008">
    <property type="protein sequence ID" value="RRN05429.1"/>
    <property type="molecule type" value="Genomic_DNA"/>
</dbReference>
<dbReference type="PIRSF" id="PIRSF020565">
    <property type="entry name" value="3Ho_Ac_ACP_DH_prd"/>
    <property type="match status" value="1"/>
</dbReference>
<dbReference type="Gene3D" id="3.10.129.10">
    <property type="entry name" value="Hotdog Thioesterase"/>
    <property type="match status" value="1"/>
</dbReference>
<dbReference type="InterPro" id="IPR029069">
    <property type="entry name" value="HotDog_dom_sf"/>
</dbReference>
<dbReference type="AlphaFoldDB" id="A0A426FJP0"/>
<dbReference type="STRING" id="1263831.F543_630"/>
<name>A0A426FJP0_BIBTR</name>
<sequence length="152" mass="16785">MHKFTFPIEQIAPLVPHSGNMILIDRITEFGEDFLTAETNIRPDNPLIKHGKLATYAGIEIMAQGVAAWAGCIATQAGEPVRLGYLLGTRKLHLHRQEIPVGSQLQIQIKMSIQDATGFGVFDCQLIDLADNQVLLEGALNVFSPKEEHLEK</sequence>
<dbReference type="CDD" id="cd01289">
    <property type="entry name" value="FabA_like"/>
    <property type="match status" value="1"/>
</dbReference>
<dbReference type="InterPro" id="IPR016776">
    <property type="entry name" value="ApeP-like_dehydratase"/>
</dbReference>
<dbReference type="Pfam" id="PF22817">
    <property type="entry name" value="ApeP-like"/>
    <property type="match status" value="1"/>
</dbReference>
<accession>A0A426FJP0</accession>
<evidence type="ECO:0000313" key="1">
    <source>
        <dbReference type="EMBL" id="RRN05429.1"/>
    </source>
</evidence>
<gene>
    <name evidence="1" type="ORF">EIM44_01885</name>
</gene>
<dbReference type="RefSeq" id="WP_125134434.1">
    <property type="nucleotide sequence ID" value="NZ_CP146202.1"/>
</dbReference>
<reference evidence="1 2" key="1">
    <citation type="submission" date="2018-11" db="EMBL/GenBank/DDBJ databases">
        <title>Whole genome sequence of Bibersteinia trehalosi strain OADDL-BT1 an multidrug resistant pathogen isolate.</title>
        <authorList>
            <person name="Couger M."/>
            <person name="Ramachandran A."/>
        </authorList>
    </citation>
    <scope>NUCLEOTIDE SEQUENCE [LARGE SCALE GENOMIC DNA]</scope>
    <source>
        <strain evidence="1 2">OADDL-BT1</strain>
    </source>
</reference>
<protein>
    <submittedName>
        <fullName evidence="1">Dehydratase</fullName>
    </submittedName>
</protein>
<proteinExistence type="predicted"/>
<dbReference type="SUPFAM" id="SSF54637">
    <property type="entry name" value="Thioesterase/thiol ester dehydrase-isomerase"/>
    <property type="match status" value="1"/>
</dbReference>
<comment type="caution">
    <text evidence="1">The sequence shown here is derived from an EMBL/GenBank/DDBJ whole genome shotgun (WGS) entry which is preliminary data.</text>
</comment>
<organism evidence="1 2">
    <name type="scientific">Bibersteinia trehalosi</name>
    <name type="common">Pasteurella trehalosi</name>
    <dbReference type="NCBI Taxonomy" id="47735"/>
    <lineage>
        <taxon>Bacteria</taxon>
        <taxon>Pseudomonadati</taxon>
        <taxon>Pseudomonadota</taxon>
        <taxon>Gammaproteobacteria</taxon>
        <taxon>Pasteurellales</taxon>
        <taxon>Pasteurellaceae</taxon>
        <taxon>Bibersteinia</taxon>
    </lineage>
</organism>
<dbReference type="Proteomes" id="UP000276010">
    <property type="component" value="Unassembled WGS sequence"/>
</dbReference>
<evidence type="ECO:0000313" key="2">
    <source>
        <dbReference type="Proteomes" id="UP000276010"/>
    </source>
</evidence>